<accession>A0A5N6JYY6</accession>
<evidence type="ECO:0000256" key="1">
    <source>
        <dbReference type="SAM" id="MobiDB-lite"/>
    </source>
</evidence>
<proteinExistence type="predicted"/>
<sequence>MPLNIPHLLSNRYAFYHAMHMTFTASSLVIGINNKYQLREMEKRDKKREKDMVGMHMDLMMKGYGAGLYEGECVKRVMCFEVLKNKGAENEEKEKDVREEVWKEELGEMGSERETTWRERMGEFRGGAKGEKRIMKKEEGKNSVKLKGMEQVDGKKLSTEMEYIEGMKVIYASKPPADKKCVEIKIKGGVGGESENTRRPVDNKKGPRVEKNKEGGGK</sequence>
<evidence type="ECO:0000313" key="2">
    <source>
        <dbReference type="EMBL" id="KAB8294756.1"/>
    </source>
</evidence>
<organism evidence="2 3">
    <name type="scientific">Monilinia laxa</name>
    <name type="common">Brown rot fungus</name>
    <name type="synonym">Sclerotinia laxa</name>
    <dbReference type="NCBI Taxonomy" id="61186"/>
    <lineage>
        <taxon>Eukaryota</taxon>
        <taxon>Fungi</taxon>
        <taxon>Dikarya</taxon>
        <taxon>Ascomycota</taxon>
        <taxon>Pezizomycotina</taxon>
        <taxon>Leotiomycetes</taxon>
        <taxon>Helotiales</taxon>
        <taxon>Sclerotiniaceae</taxon>
        <taxon>Monilinia</taxon>
    </lineage>
</organism>
<name>A0A5N6JYY6_MONLA</name>
<dbReference type="EMBL" id="VIGI01000010">
    <property type="protein sequence ID" value="KAB8294756.1"/>
    <property type="molecule type" value="Genomic_DNA"/>
</dbReference>
<protein>
    <submittedName>
        <fullName evidence="2">Uncharacterized protein</fullName>
    </submittedName>
</protein>
<comment type="caution">
    <text evidence="2">The sequence shown here is derived from an EMBL/GenBank/DDBJ whole genome shotgun (WGS) entry which is preliminary data.</text>
</comment>
<reference evidence="2 3" key="1">
    <citation type="submission" date="2019-06" db="EMBL/GenBank/DDBJ databases">
        <title>Genome Sequence of the Brown Rot Fungal Pathogen Monilinia laxa.</title>
        <authorList>
            <person name="De Miccolis Angelini R.M."/>
            <person name="Landi L."/>
            <person name="Abate D."/>
            <person name="Pollastro S."/>
            <person name="Romanazzi G."/>
            <person name="Faretra F."/>
        </authorList>
    </citation>
    <scope>NUCLEOTIDE SEQUENCE [LARGE SCALE GENOMIC DNA]</scope>
    <source>
        <strain evidence="2 3">Mlax316</strain>
    </source>
</reference>
<keyword evidence="3" id="KW-1185">Reference proteome</keyword>
<feature type="compositionally biased region" description="Basic and acidic residues" evidence="1">
    <location>
        <begin position="195"/>
        <end position="218"/>
    </location>
</feature>
<feature type="region of interest" description="Disordered" evidence="1">
    <location>
        <begin position="186"/>
        <end position="218"/>
    </location>
</feature>
<dbReference type="AlphaFoldDB" id="A0A5N6JYY6"/>
<evidence type="ECO:0000313" key="3">
    <source>
        <dbReference type="Proteomes" id="UP000326757"/>
    </source>
</evidence>
<gene>
    <name evidence="2" type="ORF">EYC80_006718</name>
</gene>
<dbReference type="Proteomes" id="UP000326757">
    <property type="component" value="Unassembled WGS sequence"/>
</dbReference>